<accession>A0A8S1YEC1</accession>
<dbReference type="AlphaFoldDB" id="A0A8S1YEC1"/>
<evidence type="ECO:0000313" key="3">
    <source>
        <dbReference type="Proteomes" id="UP000683925"/>
    </source>
</evidence>
<feature type="transmembrane region" description="Helical" evidence="1">
    <location>
        <begin position="181"/>
        <end position="202"/>
    </location>
</feature>
<gene>
    <name evidence="2" type="ORF">POCTA_138.1.T1560121</name>
</gene>
<organism evidence="2 3">
    <name type="scientific">Paramecium octaurelia</name>
    <dbReference type="NCBI Taxonomy" id="43137"/>
    <lineage>
        <taxon>Eukaryota</taxon>
        <taxon>Sar</taxon>
        <taxon>Alveolata</taxon>
        <taxon>Ciliophora</taxon>
        <taxon>Intramacronucleata</taxon>
        <taxon>Oligohymenophorea</taxon>
        <taxon>Peniculida</taxon>
        <taxon>Parameciidae</taxon>
        <taxon>Paramecium</taxon>
    </lineage>
</organism>
<reference evidence="2" key="1">
    <citation type="submission" date="2021-01" db="EMBL/GenBank/DDBJ databases">
        <authorList>
            <consortium name="Genoscope - CEA"/>
            <person name="William W."/>
        </authorList>
    </citation>
    <scope>NUCLEOTIDE SEQUENCE</scope>
</reference>
<proteinExistence type="predicted"/>
<evidence type="ECO:0000313" key="2">
    <source>
        <dbReference type="EMBL" id="CAD8212110.1"/>
    </source>
</evidence>
<evidence type="ECO:0008006" key="4">
    <source>
        <dbReference type="Google" id="ProtNLM"/>
    </source>
</evidence>
<sequence>MIIIIRIEIENEYCNLSPQLVTKASLKFYVFTLQITHLKLQATHPFYFYISNAFSIQEYDSFTMIDYGIDSIIEKAQSLSKTKNFGYVELQNISIINPNFISSSLFNFNIFNLIGNIRINQLHLLNCNFINSVLFEFSYTQLPINSKYGLMLTIKFLYFQLFRQQSHSYSNISLEHINLQILFLIIHIIFIVHNKLMLLQIIQPLILMNYWILLYLDLVLVQILLTLKLRTICLLNLRLQITNSKIKICFHFFQNFRQVIFQLVQKMINYSQSGKFLVQYQWKVNNLNNFSISQTKKVIILYFFESQNIELDNFIFENFQIEERYLSNKLFIKSQLKKLINFNKWVQQSFYIQFQNKVYVKYG</sequence>
<keyword evidence="1" id="KW-0472">Membrane</keyword>
<keyword evidence="1" id="KW-1133">Transmembrane helix</keyword>
<dbReference type="EMBL" id="CAJJDP010000158">
    <property type="protein sequence ID" value="CAD8212110.1"/>
    <property type="molecule type" value="Genomic_DNA"/>
</dbReference>
<comment type="caution">
    <text evidence="2">The sequence shown here is derived from an EMBL/GenBank/DDBJ whole genome shotgun (WGS) entry which is preliminary data.</text>
</comment>
<protein>
    <recommendedName>
        <fullName evidence="4">Transmembrane protein</fullName>
    </recommendedName>
</protein>
<keyword evidence="3" id="KW-1185">Reference proteome</keyword>
<evidence type="ECO:0000256" key="1">
    <source>
        <dbReference type="SAM" id="Phobius"/>
    </source>
</evidence>
<keyword evidence="1" id="KW-0812">Transmembrane</keyword>
<feature type="transmembrane region" description="Helical" evidence="1">
    <location>
        <begin position="208"/>
        <end position="227"/>
    </location>
</feature>
<name>A0A8S1YEC1_PAROT</name>
<dbReference type="Proteomes" id="UP000683925">
    <property type="component" value="Unassembled WGS sequence"/>
</dbReference>